<dbReference type="EMBL" id="JAGFBF010000001">
    <property type="protein sequence ID" value="MBO2988815.1"/>
    <property type="molecule type" value="Genomic_DNA"/>
</dbReference>
<evidence type="ECO:0000256" key="1">
    <source>
        <dbReference type="ARBA" id="ARBA00023015"/>
    </source>
</evidence>
<gene>
    <name evidence="6" type="ORF">J4H85_02215</name>
</gene>
<dbReference type="SUPFAM" id="SSF46785">
    <property type="entry name" value="Winged helix' DNA-binding domain"/>
    <property type="match status" value="1"/>
</dbReference>
<keyword evidence="3" id="KW-0804">Transcription</keyword>
<evidence type="ECO:0000313" key="6">
    <source>
        <dbReference type="EMBL" id="MBO2988815.1"/>
    </source>
</evidence>
<dbReference type="InterPro" id="IPR001845">
    <property type="entry name" value="HTH_ArsR_DNA-bd_dom"/>
</dbReference>
<dbReference type="InterPro" id="IPR051011">
    <property type="entry name" value="Metal_resp_trans_reg"/>
</dbReference>
<dbReference type="Proteomes" id="UP000668403">
    <property type="component" value="Unassembled WGS sequence"/>
</dbReference>
<protein>
    <submittedName>
        <fullName evidence="6">Helix-turn-helix transcriptional regulator</fullName>
    </submittedName>
</protein>
<sequence length="139" mass="14867">MGRPDAEHPPAPRQPSPAELEHAAGVLQLLADRTRLGILALLASGGELSVGEIAEHLERPVPAVSQHLAKLKGGTLVLTRREGTSIHYRLGGEHVAELVENLLQHTEHALFADPPHHTAVNRGVSAENPVAQPEVSARR</sequence>
<dbReference type="PRINTS" id="PR00778">
    <property type="entry name" value="HTHARSR"/>
</dbReference>
<keyword evidence="7" id="KW-1185">Reference proteome</keyword>
<dbReference type="PANTHER" id="PTHR43132:SF8">
    <property type="entry name" value="HTH-TYPE TRANSCRIPTIONAL REGULATOR KMTR"/>
    <property type="match status" value="1"/>
</dbReference>
<dbReference type="InterPro" id="IPR036388">
    <property type="entry name" value="WH-like_DNA-bd_sf"/>
</dbReference>
<evidence type="ECO:0000256" key="4">
    <source>
        <dbReference type="SAM" id="MobiDB-lite"/>
    </source>
</evidence>
<keyword evidence="2" id="KW-0238">DNA-binding</keyword>
<comment type="caution">
    <text evidence="6">The sequence shown here is derived from an EMBL/GenBank/DDBJ whole genome shotgun (WGS) entry which is preliminary data.</text>
</comment>
<dbReference type="SMART" id="SM00418">
    <property type="entry name" value="HTH_ARSR"/>
    <property type="match status" value="1"/>
</dbReference>
<accession>A0A939TTL1</accession>
<feature type="domain" description="HTH arsR-type" evidence="5">
    <location>
        <begin position="15"/>
        <end position="110"/>
    </location>
</feature>
<dbReference type="GO" id="GO:0003700">
    <property type="term" value="F:DNA-binding transcription factor activity"/>
    <property type="evidence" value="ECO:0007669"/>
    <property type="project" value="InterPro"/>
</dbReference>
<dbReference type="InterPro" id="IPR011991">
    <property type="entry name" value="ArsR-like_HTH"/>
</dbReference>
<evidence type="ECO:0000256" key="3">
    <source>
        <dbReference type="ARBA" id="ARBA00023163"/>
    </source>
</evidence>
<dbReference type="GO" id="GO:0003677">
    <property type="term" value="F:DNA binding"/>
    <property type="evidence" value="ECO:0007669"/>
    <property type="project" value="UniProtKB-KW"/>
</dbReference>
<dbReference type="Pfam" id="PF12840">
    <property type="entry name" value="HTH_20"/>
    <property type="match status" value="1"/>
</dbReference>
<dbReference type="Gene3D" id="1.10.10.10">
    <property type="entry name" value="Winged helix-like DNA-binding domain superfamily/Winged helix DNA-binding domain"/>
    <property type="match status" value="1"/>
</dbReference>
<dbReference type="AlphaFoldDB" id="A0A939TTL1"/>
<dbReference type="CDD" id="cd00090">
    <property type="entry name" value="HTH_ARSR"/>
    <property type="match status" value="1"/>
</dbReference>
<name>A0A939TTL1_9MICO</name>
<dbReference type="PROSITE" id="PS50987">
    <property type="entry name" value="HTH_ARSR_2"/>
    <property type="match status" value="1"/>
</dbReference>
<dbReference type="NCBIfam" id="NF033788">
    <property type="entry name" value="HTH_metalloreg"/>
    <property type="match status" value="1"/>
</dbReference>
<feature type="compositionally biased region" description="Basic and acidic residues" evidence="4">
    <location>
        <begin position="1"/>
        <end position="10"/>
    </location>
</feature>
<proteinExistence type="predicted"/>
<keyword evidence="1" id="KW-0805">Transcription regulation</keyword>
<reference evidence="6" key="1">
    <citation type="submission" date="2021-03" db="EMBL/GenBank/DDBJ databases">
        <title>Leucobacter chromiisoli sp. nov., isolated from chromium-containing soil of chemical plant.</title>
        <authorList>
            <person name="Xu Z."/>
        </authorList>
    </citation>
    <scope>NUCLEOTIDE SEQUENCE</scope>
    <source>
        <strain evidence="6">K 70/01</strain>
    </source>
</reference>
<evidence type="ECO:0000259" key="5">
    <source>
        <dbReference type="PROSITE" id="PS50987"/>
    </source>
</evidence>
<evidence type="ECO:0000256" key="2">
    <source>
        <dbReference type="ARBA" id="ARBA00023125"/>
    </source>
</evidence>
<dbReference type="PANTHER" id="PTHR43132">
    <property type="entry name" value="ARSENICAL RESISTANCE OPERON REPRESSOR ARSR-RELATED"/>
    <property type="match status" value="1"/>
</dbReference>
<evidence type="ECO:0000313" key="7">
    <source>
        <dbReference type="Proteomes" id="UP000668403"/>
    </source>
</evidence>
<dbReference type="RefSeq" id="WP_208236471.1">
    <property type="nucleotide sequence ID" value="NZ_BAAAQU010000001.1"/>
</dbReference>
<organism evidence="6 7">
    <name type="scientific">Leucobacter tardus</name>
    <dbReference type="NCBI Taxonomy" id="501483"/>
    <lineage>
        <taxon>Bacteria</taxon>
        <taxon>Bacillati</taxon>
        <taxon>Actinomycetota</taxon>
        <taxon>Actinomycetes</taxon>
        <taxon>Micrococcales</taxon>
        <taxon>Microbacteriaceae</taxon>
        <taxon>Leucobacter</taxon>
    </lineage>
</organism>
<feature type="region of interest" description="Disordered" evidence="4">
    <location>
        <begin position="1"/>
        <end position="20"/>
    </location>
</feature>
<dbReference type="InterPro" id="IPR036390">
    <property type="entry name" value="WH_DNA-bd_sf"/>
</dbReference>